<dbReference type="EMBL" id="BMMS01000023">
    <property type="protein sequence ID" value="GGO94676.1"/>
    <property type="molecule type" value="Genomic_DNA"/>
</dbReference>
<organism evidence="2 3">
    <name type="scientific">Wenjunlia tyrosinilytica</name>
    <dbReference type="NCBI Taxonomy" id="1544741"/>
    <lineage>
        <taxon>Bacteria</taxon>
        <taxon>Bacillati</taxon>
        <taxon>Actinomycetota</taxon>
        <taxon>Actinomycetes</taxon>
        <taxon>Kitasatosporales</taxon>
        <taxon>Streptomycetaceae</taxon>
        <taxon>Wenjunlia</taxon>
    </lineage>
</organism>
<reference evidence="2" key="1">
    <citation type="journal article" date="2014" name="Int. J. Syst. Evol. Microbiol.">
        <title>Complete genome sequence of Corynebacterium casei LMG S-19264T (=DSM 44701T), isolated from a smear-ripened cheese.</title>
        <authorList>
            <consortium name="US DOE Joint Genome Institute (JGI-PGF)"/>
            <person name="Walter F."/>
            <person name="Albersmeier A."/>
            <person name="Kalinowski J."/>
            <person name="Ruckert C."/>
        </authorList>
    </citation>
    <scope>NUCLEOTIDE SEQUENCE</scope>
    <source>
        <strain evidence="2">CGMCC 4.7201</strain>
    </source>
</reference>
<evidence type="ECO:0000313" key="3">
    <source>
        <dbReference type="Proteomes" id="UP000641932"/>
    </source>
</evidence>
<feature type="compositionally biased region" description="Polar residues" evidence="1">
    <location>
        <begin position="67"/>
        <end position="76"/>
    </location>
</feature>
<evidence type="ECO:0000313" key="2">
    <source>
        <dbReference type="EMBL" id="GGO94676.1"/>
    </source>
</evidence>
<reference evidence="2" key="2">
    <citation type="submission" date="2020-09" db="EMBL/GenBank/DDBJ databases">
        <authorList>
            <person name="Sun Q."/>
            <person name="Zhou Y."/>
        </authorList>
    </citation>
    <scope>NUCLEOTIDE SEQUENCE</scope>
    <source>
        <strain evidence="2">CGMCC 4.7201</strain>
    </source>
</reference>
<accession>A0A917ZVP7</accession>
<proteinExistence type="predicted"/>
<keyword evidence="3" id="KW-1185">Reference proteome</keyword>
<gene>
    <name evidence="2" type="ORF">GCM10012280_50140</name>
</gene>
<feature type="compositionally biased region" description="Pro residues" evidence="1">
    <location>
        <begin position="51"/>
        <end position="61"/>
    </location>
</feature>
<feature type="region of interest" description="Disordered" evidence="1">
    <location>
        <begin position="44"/>
        <end position="85"/>
    </location>
</feature>
<dbReference type="AlphaFoldDB" id="A0A917ZVP7"/>
<protein>
    <submittedName>
        <fullName evidence="2">Uncharacterized protein</fullName>
    </submittedName>
</protein>
<sequence length="93" mass="9626">MLDRHTALVTIRIVHSDDREVATDVASAPTEAGIPDGVLTVCAPDGDMAWPDPPWSPPAPRIPASSTKPSGATSPHSPARRCRGGPTCCACPT</sequence>
<evidence type="ECO:0000256" key="1">
    <source>
        <dbReference type="SAM" id="MobiDB-lite"/>
    </source>
</evidence>
<name>A0A917ZVP7_9ACTN</name>
<dbReference type="Proteomes" id="UP000641932">
    <property type="component" value="Unassembled WGS sequence"/>
</dbReference>
<comment type="caution">
    <text evidence="2">The sequence shown here is derived from an EMBL/GenBank/DDBJ whole genome shotgun (WGS) entry which is preliminary data.</text>
</comment>